<proteinExistence type="predicted"/>
<dbReference type="EMBL" id="JACVVK020000162">
    <property type="protein sequence ID" value="KAK7487575.1"/>
    <property type="molecule type" value="Genomic_DNA"/>
</dbReference>
<organism evidence="2 3">
    <name type="scientific">Batillaria attramentaria</name>
    <dbReference type="NCBI Taxonomy" id="370345"/>
    <lineage>
        <taxon>Eukaryota</taxon>
        <taxon>Metazoa</taxon>
        <taxon>Spiralia</taxon>
        <taxon>Lophotrochozoa</taxon>
        <taxon>Mollusca</taxon>
        <taxon>Gastropoda</taxon>
        <taxon>Caenogastropoda</taxon>
        <taxon>Sorbeoconcha</taxon>
        <taxon>Cerithioidea</taxon>
        <taxon>Batillariidae</taxon>
        <taxon>Batillaria</taxon>
    </lineage>
</organism>
<sequence length="105" mass="11779">IDWVVWAILNLNHLIKGHQTERHMLEASYQRTPNRTTLVGGISAVNDSQYRHKCPSNPRRLDPFSSSDVDKPSTPFTLRRHATGDNRYSGRVVAPDGSGKSVIPE</sequence>
<dbReference type="AlphaFoldDB" id="A0ABD0KK73"/>
<evidence type="ECO:0000313" key="2">
    <source>
        <dbReference type="EMBL" id="KAK7487575.1"/>
    </source>
</evidence>
<name>A0ABD0KK73_9CAEN</name>
<feature type="non-terminal residue" evidence="2">
    <location>
        <position position="105"/>
    </location>
</feature>
<dbReference type="Proteomes" id="UP001519460">
    <property type="component" value="Unassembled WGS sequence"/>
</dbReference>
<evidence type="ECO:0000313" key="3">
    <source>
        <dbReference type="Proteomes" id="UP001519460"/>
    </source>
</evidence>
<keyword evidence="3" id="KW-1185">Reference proteome</keyword>
<feature type="non-terminal residue" evidence="2">
    <location>
        <position position="1"/>
    </location>
</feature>
<protein>
    <submittedName>
        <fullName evidence="2">Uncharacterized protein</fullName>
    </submittedName>
</protein>
<gene>
    <name evidence="2" type="ORF">BaRGS_00021125</name>
</gene>
<reference evidence="2 3" key="1">
    <citation type="journal article" date="2023" name="Sci. Data">
        <title>Genome assembly of the Korean intertidal mud-creeper Batillaria attramentaria.</title>
        <authorList>
            <person name="Patra A.K."/>
            <person name="Ho P.T."/>
            <person name="Jun S."/>
            <person name="Lee S.J."/>
            <person name="Kim Y."/>
            <person name="Won Y.J."/>
        </authorList>
    </citation>
    <scope>NUCLEOTIDE SEQUENCE [LARGE SCALE GENOMIC DNA]</scope>
    <source>
        <strain evidence="2">Wonlab-2016</strain>
    </source>
</reference>
<evidence type="ECO:0000256" key="1">
    <source>
        <dbReference type="SAM" id="MobiDB-lite"/>
    </source>
</evidence>
<feature type="region of interest" description="Disordered" evidence="1">
    <location>
        <begin position="49"/>
        <end position="105"/>
    </location>
</feature>
<comment type="caution">
    <text evidence="2">The sequence shown here is derived from an EMBL/GenBank/DDBJ whole genome shotgun (WGS) entry which is preliminary data.</text>
</comment>
<accession>A0ABD0KK73</accession>